<sequence length="253" mass="25182">MDALITTVKDNDLVVAFALVGLVVGVAVLISKFLTRGKFQASAIAIILGLVLAYVGGIATGGEDGLADITLFSGIGLMGGGMLINLAIVATGFGASFDEMKKSGLGGIIALVLGVVLSFVIGAVIAWFFGFRDPVDLTTIGAGTATYIVGPVTGAALGAGSGVIALSVGAGLVKSVLTMVATPFVAKYIGLNNPRSAIVFGGLLGTTSGVTAGLAATDKRLVPYGAMTSTFYTGLGLLMAPSVLFFAVKALVG</sequence>
<dbReference type="InterPro" id="IPR018402">
    <property type="entry name" value="Mal/Na_symporter_MadM_N"/>
</dbReference>
<reference evidence="2" key="1">
    <citation type="submission" date="2016-09" db="EMBL/GenBank/DDBJ databases">
        <title>Complete Genome Sequence of Brevibacterium linens SMQ-1335.</title>
        <authorList>
            <person name="de Melo A.G."/>
            <person name="Labrie S.J."/>
            <person name="Dumaresq J."/>
            <person name="Roberts R.J."/>
            <person name="Tremblay D.M."/>
            <person name="Moineau S."/>
        </authorList>
    </citation>
    <scope>NUCLEOTIDE SEQUENCE [LARGE SCALE GENOMIC DNA]</scope>
    <source>
        <strain evidence="2">SMQ-1335</strain>
    </source>
</reference>
<dbReference type="InterPro" id="IPR004691">
    <property type="entry name" value="Mal/Na_symporter_MadM"/>
</dbReference>
<dbReference type="EMBL" id="CP017150">
    <property type="protein sequence ID" value="AOP54774.1"/>
    <property type="molecule type" value="Genomic_DNA"/>
</dbReference>
<protein>
    <submittedName>
        <fullName evidence="1">Malonate transporter, MadM subunit</fullName>
    </submittedName>
</protein>
<name>A0A1D7W720_BREAU</name>
<gene>
    <name evidence="1" type="ORF">BLSMQ_3072</name>
</gene>
<dbReference type="Pfam" id="PF03818">
    <property type="entry name" value="MadM"/>
    <property type="match status" value="1"/>
</dbReference>
<evidence type="ECO:0000313" key="2">
    <source>
        <dbReference type="Proteomes" id="UP000094793"/>
    </source>
</evidence>
<proteinExistence type="predicted"/>
<dbReference type="Proteomes" id="UP000094793">
    <property type="component" value="Chromosome"/>
</dbReference>
<dbReference type="GO" id="GO:0044668">
    <property type="term" value="F:sodium:malonate symporter activity"/>
    <property type="evidence" value="ECO:0007669"/>
    <property type="project" value="InterPro"/>
</dbReference>
<dbReference type="OrthoDB" id="4964461at2"/>
<dbReference type="KEGG" id="blin:BLSMQ_3072"/>
<evidence type="ECO:0000313" key="1">
    <source>
        <dbReference type="EMBL" id="AOP54774.1"/>
    </source>
</evidence>
<accession>A0A1D7W720</accession>
<dbReference type="NCBIfam" id="TIGR00808">
    <property type="entry name" value="malonate_madM"/>
    <property type="match status" value="1"/>
</dbReference>
<dbReference type="AlphaFoldDB" id="A0A1D7W720"/>
<dbReference type="RefSeq" id="WP_069600751.1">
    <property type="nucleotide sequence ID" value="NZ_CP017150.1"/>
</dbReference>
<dbReference type="PATRIC" id="fig|1703.10.peg.3177"/>
<organism evidence="1 2">
    <name type="scientific">Brevibacterium aurantiacum</name>
    <dbReference type="NCBI Taxonomy" id="273384"/>
    <lineage>
        <taxon>Bacteria</taxon>
        <taxon>Bacillati</taxon>
        <taxon>Actinomycetota</taxon>
        <taxon>Actinomycetes</taxon>
        <taxon>Micrococcales</taxon>
        <taxon>Brevibacteriaceae</taxon>
        <taxon>Brevibacterium</taxon>
    </lineage>
</organism>